<evidence type="ECO:0000313" key="2">
    <source>
        <dbReference type="Proteomes" id="UP000078447"/>
    </source>
</evidence>
<gene>
    <name evidence="1" type="ORF">A3783_15405</name>
</gene>
<protein>
    <submittedName>
        <fullName evidence="1">Uncharacterized protein</fullName>
    </submittedName>
</protein>
<comment type="caution">
    <text evidence="1">The sequence shown here is derived from an EMBL/GenBank/DDBJ whole genome shotgun (WGS) entry which is preliminary data.</text>
</comment>
<dbReference type="Proteomes" id="UP000078447">
    <property type="component" value="Unassembled WGS sequence"/>
</dbReference>
<keyword evidence="2" id="KW-1185">Reference proteome</keyword>
<dbReference type="EMBL" id="LVVL01000019">
    <property type="protein sequence ID" value="OAN10148.1"/>
    <property type="molecule type" value="Genomic_DNA"/>
</dbReference>
<name>A0ABX2V5M9_9BACL</name>
<organism evidence="1 2">
    <name type="scientific">Exiguobacterium undae</name>
    <dbReference type="NCBI Taxonomy" id="169177"/>
    <lineage>
        <taxon>Bacteria</taxon>
        <taxon>Bacillati</taxon>
        <taxon>Bacillota</taxon>
        <taxon>Bacilli</taxon>
        <taxon>Bacillales</taxon>
        <taxon>Bacillales Family XII. Incertae Sedis</taxon>
        <taxon>Exiguobacterium</taxon>
    </lineage>
</organism>
<evidence type="ECO:0000313" key="1">
    <source>
        <dbReference type="EMBL" id="OAN10148.1"/>
    </source>
</evidence>
<accession>A0ABX2V5M9</accession>
<reference evidence="1 2" key="1">
    <citation type="submission" date="2016-03" db="EMBL/GenBank/DDBJ databases">
        <authorList>
            <person name="Cho S.-Y."/>
            <person name="Lim S."/>
            <person name="Kim H."/>
            <person name="Soh E.H."/>
            <person name="Moon J.S."/>
        </authorList>
    </citation>
    <scope>NUCLEOTIDE SEQUENCE [LARGE SCALE GENOMIC DNA]</scope>
    <source>
        <strain evidence="1 2">KCTC 3810</strain>
    </source>
</reference>
<sequence>MSTVETWNGYRSSCRNIRPCSNSITGKYIQLDVPNYDKRLDPQIENVLNDAIFNGGLLRIVVHRNGIEFKFDAYFEKLDYQTDTITLRKSNYQEELVRFDQKIGVSKVFRVYA</sequence>
<proteinExistence type="predicted"/>